<dbReference type="PANTHER" id="PTHR34067">
    <property type="entry name" value="OS04G0193200 PROTEIN"/>
    <property type="match status" value="1"/>
</dbReference>
<feature type="region of interest" description="Disordered" evidence="6">
    <location>
        <begin position="313"/>
        <end position="361"/>
    </location>
</feature>
<feature type="compositionally biased region" description="Polar residues" evidence="6">
    <location>
        <begin position="791"/>
        <end position="808"/>
    </location>
</feature>
<evidence type="ECO:0000256" key="4">
    <source>
        <dbReference type="ARBA" id="ARBA00023163"/>
    </source>
</evidence>
<gene>
    <name evidence="9" type="primary">LOC109707565</name>
</gene>
<feature type="compositionally biased region" description="Basic residues" evidence="6">
    <location>
        <begin position="607"/>
        <end position="621"/>
    </location>
</feature>
<feature type="domain" description="MBD" evidence="7">
    <location>
        <begin position="351"/>
        <end position="423"/>
    </location>
</feature>
<feature type="region of interest" description="Disordered" evidence="6">
    <location>
        <begin position="564"/>
        <end position="656"/>
    </location>
</feature>
<feature type="compositionally biased region" description="Polar residues" evidence="6">
    <location>
        <begin position="676"/>
        <end position="686"/>
    </location>
</feature>
<organism evidence="8 9">
    <name type="scientific">Ananas comosus</name>
    <name type="common">Pineapple</name>
    <name type="synonym">Ananas ananas</name>
    <dbReference type="NCBI Taxonomy" id="4615"/>
    <lineage>
        <taxon>Eukaryota</taxon>
        <taxon>Viridiplantae</taxon>
        <taxon>Streptophyta</taxon>
        <taxon>Embryophyta</taxon>
        <taxon>Tracheophyta</taxon>
        <taxon>Spermatophyta</taxon>
        <taxon>Magnoliopsida</taxon>
        <taxon>Liliopsida</taxon>
        <taxon>Poales</taxon>
        <taxon>Bromeliaceae</taxon>
        <taxon>Bromelioideae</taxon>
        <taxon>Ananas</taxon>
    </lineage>
</organism>
<evidence type="ECO:0000313" key="8">
    <source>
        <dbReference type="Proteomes" id="UP000515123"/>
    </source>
</evidence>
<proteinExistence type="predicted"/>
<dbReference type="Gene3D" id="3.30.890.10">
    <property type="entry name" value="Methyl-cpg-binding Protein 2, Chain A"/>
    <property type="match status" value="5"/>
</dbReference>
<dbReference type="InterPro" id="IPR038945">
    <property type="entry name" value="MBD13-like"/>
</dbReference>
<accession>A0A6P5EM20</accession>
<keyword evidence="4" id="KW-0804">Transcription</keyword>
<keyword evidence="3" id="KW-0238">DNA-binding</keyword>
<reference evidence="8" key="1">
    <citation type="journal article" date="2015" name="Nat. Genet.">
        <title>The pineapple genome and the evolution of CAM photosynthesis.</title>
        <authorList>
            <person name="Ming R."/>
            <person name="VanBuren R."/>
            <person name="Wai C.M."/>
            <person name="Tang H."/>
            <person name="Schatz M.C."/>
            <person name="Bowers J.E."/>
            <person name="Lyons E."/>
            <person name="Wang M.L."/>
            <person name="Chen J."/>
            <person name="Biggers E."/>
            <person name="Zhang J."/>
            <person name="Huang L."/>
            <person name="Zhang L."/>
            <person name="Miao W."/>
            <person name="Zhang J."/>
            <person name="Ye Z."/>
            <person name="Miao C."/>
            <person name="Lin Z."/>
            <person name="Wang H."/>
            <person name="Zhou H."/>
            <person name="Yim W.C."/>
            <person name="Priest H.D."/>
            <person name="Zheng C."/>
            <person name="Woodhouse M."/>
            <person name="Edger P.P."/>
            <person name="Guyot R."/>
            <person name="Guo H.B."/>
            <person name="Guo H."/>
            <person name="Zheng G."/>
            <person name="Singh R."/>
            <person name="Sharma A."/>
            <person name="Min X."/>
            <person name="Zheng Y."/>
            <person name="Lee H."/>
            <person name="Gurtowski J."/>
            <person name="Sedlazeck F.J."/>
            <person name="Harkess A."/>
            <person name="McKain M.R."/>
            <person name="Liao Z."/>
            <person name="Fang J."/>
            <person name="Liu J."/>
            <person name="Zhang X."/>
            <person name="Zhang Q."/>
            <person name="Hu W."/>
            <person name="Qin Y."/>
            <person name="Wang K."/>
            <person name="Chen L.Y."/>
            <person name="Shirley N."/>
            <person name="Lin Y.R."/>
            <person name="Liu L.Y."/>
            <person name="Hernandez A.G."/>
            <person name="Wright C.L."/>
            <person name="Bulone V."/>
            <person name="Tuskan G.A."/>
            <person name="Heath K."/>
            <person name="Zee F."/>
            <person name="Moore P.H."/>
            <person name="Sunkar R."/>
            <person name="Leebens-Mack J.H."/>
            <person name="Mockler T."/>
            <person name="Bennetzen J.L."/>
            <person name="Freeling M."/>
            <person name="Sankoff D."/>
            <person name="Paterson A.H."/>
            <person name="Zhu X."/>
            <person name="Yang X."/>
            <person name="Smith J.A."/>
            <person name="Cushman J.C."/>
            <person name="Paull R.E."/>
            <person name="Yu Q."/>
        </authorList>
    </citation>
    <scope>NUCLEOTIDE SEQUENCE [LARGE SCALE GENOMIC DNA]</scope>
    <source>
        <strain evidence="8">cv. F153</strain>
    </source>
</reference>
<evidence type="ECO:0000256" key="5">
    <source>
        <dbReference type="ARBA" id="ARBA00023242"/>
    </source>
</evidence>
<reference evidence="9" key="2">
    <citation type="submission" date="2025-08" db="UniProtKB">
        <authorList>
            <consortium name="RefSeq"/>
        </authorList>
    </citation>
    <scope>IDENTIFICATION</scope>
    <source>
        <tissue evidence="9">Leaf</tissue>
    </source>
</reference>
<evidence type="ECO:0000256" key="3">
    <source>
        <dbReference type="ARBA" id="ARBA00023125"/>
    </source>
</evidence>
<dbReference type="InterPro" id="IPR001739">
    <property type="entry name" value="Methyl_CpG_DNA-bd"/>
</dbReference>
<feature type="compositionally biased region" description="Basic and acidic residues" evidence="6">
    <location>
        <begin position="576"/>
        <end position="586"/>
    </location>
</feature>
<evidence type="ECO:0000256" key="6">
    <source>
        <dbReference type="SAM" id="MobiDB-lite"/>
    </source>
</evidence>
<evidence type="ECO:0000256" key="2">
    <source>
        <dbReference type="ARBA" id="ARBA00023015"/>
    </source>
</evidence>
<dbReference type="InterPro" id="IPR016177">
    <property type="entry name" value="DNA-bd_dom_sf"/>
</dbReference>
<feature type="region of interest" description="Disordered" evidence="6">
    <location>
        <begin position="676"/>
        <end position="744"/>
    </location>
</feature>
<dbReference type="OrthoDB" id="10072024at2759"/>
<feature type="domain" description="MBD" evidence="7">
    <location>
        <begin position="234"/>
        <end position="312"/>
    </location>
</feature>
<evidence type="ECO:0000259" key="7">
    <source>
        <dbReference type="PROSITE" id="PS50982"/>
    </source>
</evidence>
<feature type="domain" description="MBD" evidence="7">
    <location>
        <begin position="468"/>
        <end position="546"/>
    </location>
</feature>
<keyword evidence="5" id="KW-0539">Nucleus</keyword>
<dbReference type="GeneID" id="109707565"/>
<feature type="region of interest" description="Disordered" evidence="6">
    <location>
        <begin position="132"/>
        <end position="151"/>
    </location>
</feature>
<protein>
    <submittedName>
        <fullName evidence="9">Uncharacterized protein LOC109707565 isoform X1</fullName>
    </submittedName>
</protein>
<comment type="subcellular location">
    <subcellularLocation>
        <location evidence="1">Nucleus</location>
    </subcellularLocation>
</comment>
<dbReference type="Proteomes" id="UP000515123">
    <property type="component" value="Linkage group 3"/>
</dbReference>
<feature type="region of interest" description="Disordered" evidence="6">
    <location>
        <begin position="788"/>
        <end position="808"/>
    </location>
</feature>
<dbReference type="GO" id="GO:0003677">
    <property type="term" value="F:DNA binding"/>
    <property type="evidence" value="ECO:0007669"/>
    <property type="project" value="UniProtKB-KW"/>
</dbReference>
<keyword evidence="8" id="KW-1185">Reference proteome</keyword>
<dbReference type="PROSITE" id="PS50982">
    <property type="entry name" value="MBD"/>
    <property type="match status" value="4"/>
</dbReference>
<dbReference type="PANTHER" id="PTHR34067:SF20">
    <property type="entry name" value="OS08G0206700 PROTEIN"/>
    <property type="match status" value="1"/>
</dbReference>
<feature type="region of interest" description="Disordered" evidence="6">
    <location>
        <begin position="419"/>
        <end position="473"/>
    </location>
</feature>
<dbReference type="Pfam" id="PF01429">
    <property type="entry name" value="MBD"/>
    <property type="match status" value="4"/>
</dbReference>
<keyword evidence="2" id="KW-0805">Transcription regulation</keyword>
<feature type="compositionally biased region" description="Polar residues" evidence="6">
    <location>
        <begin position="314"/>
        <end position="339"/>
    </location>
</feature>
<dbReference type="SUPFAM" id="SSF54171">
    <property type="entry name" value="DNA-binding domain"/>
    <property type="match status" value="5"/>
</dbReference>
<feature type="compositionally biased region" description="Basic and acidic residues" evidence="6">
    <location>
        <begin position="628"/>
        <end position="638"/>
    </location>
</feature>
<evidence type="ECO:0000313" key="9">
    <source>
        <dbReference type="RefSeq" id="XP_020084514.1"/>
    </source>
</evidence>
<evidence type="ECO:0000256" key="1">
    <source>
        <dbReference type="ARBA" id="ARBA00004123"/>
    </source>
</evidence>
<feature type="domain" description="MBD" evidence="7">
    <location>
        <begin position="73"/>
        <end position="147"/>
    </location>
</feature>
<feature type="compositionally biased region" description="Basic and acidic residues" evidence="6">
    <location>
        <begin position="596"/>
        <end position="606"/>
    </location>
</feature>
<feature type="compositionally biased region" description="Basic and acidic residues" evidence="6">
    <location>
        <begin position="702"/>
        <end position="715"/>
    </location>
</feature>
<dbReference type="GO" id="GO:0005634">
    <property type="term" value="C:nucleus"/>
    <property type="evidence" value="ECO:0007669"/>
    <property type="project" value="UniProtKB-SubCell"/>
</dbReference>
<dbReference type="RefSeq" id="XP_020084514.1">
    <property type="nucleotide sequence ID" value="XM_020228925.1"/>
</dbReference>
<sequence length="808" mass="88960">MGRRRSAGMAAAERPEWLPEGWTAKVAAADGGAEGLVYTCLVSGCKFSSKEEVMNYLRNEKNADHVSRSTSCGDTNNDSLDWLPPGWIIEFKTRKEGATSGRQDKIFIDPLTKAKFYSKRQVCLYLQSVNSCSPTSKKDVNVDSGNNASTLTNRKSRVNTRSFNNSVNSCGPTTKKDVIVDSDGTASTLTNQQRIVDAKSTDNNGSSCSPTSKNVFMNSNDNALILNNQHGNVGAQTESTVNELPPGWIKEVRYRKNGRGKDPYYIDPVSGYEFRSLKDAFCYLSCGDVNECATKPRKRSINDTYAFRKESHNRSSCSPATKNVIANSDDNASTLTNQQRKVDLKSTDDVGAETESSVNGLPPGWIKEVRHRKKGHGKDPYYIDPVSGYEFRSLKDAYRYLSCGDVNKCAMKPRKRSINDADSFGKESPNGSSCSPTTKNVIVNSDDHTSTLTNQQRTVDSKSTDNVGAEIGSSVNGLPPGWIKEVRCRKTGHGKDPYYIDPVSGYEFRSLKDAYRYLSCGDVNKCAMKPRKRSINDTYTFGKESHPYTAESKLKSQRTAAKRCLFSEETPGPEVKVPRAKDDSAKGSEQLQMELKPMELEDETKPNKRGKGRKRRGRFKKSTSMSEGDSHLDKRASERQPSSKKRKGLKAITMPLRASKRLAALRDEQVATASVVETNLSDQLQENLAKENVRSEAPSNVDSEHSEKLKSKEPLGDQASPGKQVESSGVITDKADPEPPLSSLFADPLLDPCIEFALKTLTADIPDIPASDNNATFEGFFHQHLSPNKGPDTNCTVSPSTTSTKLGM</sequence>
<dbReference type="AlphaFoldDB" id="A0A6P5EM20"/>
<feature type="compositionally biased region" description="Polar residues" evidence="6">
    <location>
        <begin position="429"/>
        <end position="443"/>
    </location>
</feature>
<name>A0A6P5EM20_ANACO</name>